<keyword evidence="2" id="KW-1185">Reference proteome</keyword>
<dbReference type="EMBL" id="SMMG02000009">
    <property type="protein sequence ID" value="KAA3461684.1"/>
    <property type="molecule type" value="Genomic_DNA"/>
</dbReference>
<evidence type="ECO:0000313" key="2">
    <source>
        <dbReference type="Proteomes" id="UP000325315"/>
    </source>
</evidence>
<gene>
    <name evidence="1" type="ORF">EPI10_028236</name>
</gene>
<accession>A0A5B6UY62</accession>
<proteinExistence type="predicted"/>
<dbReference type="AlphaFoldDB" id="A0A5B6UY62"/>
<comment type="caution">
    <text evidence="1">The sequence shown here is derived from an EMBL/GenBank/DDBJ whole genome shotgun (WGS) entry which is preliminary data.</text>
</comment>
<dbReference type="OrthoDB" id="1751327at2759"/>
<protein>
    <submittedName>
        <fullName evidence="1">RVP_2 domain-containing protein</fullName>
    </submittedName>
</protein>
<dbReference type="Proteomes" id="UP000325315">
    <property type="component" value="Unassembled WGS sequence"/>
</dbReference>
<evidence type="ECO:0000313" key="1">
    <source>
        <dbReference type="EMBL" id="KAA3461684.1"/>
    </source>
</evidence>
<organism evidence="1 2">
    <name type="scientific">Gossypium australe</name>
    <dbReference type="NCBI Taxonomy" id="47621"/>
    <lineage>
        <taxon>Eukaryota</taxon>
        <taxon>Viridiplantae</taxon>
        <taxon>Streptophyta</taxon>
        <taxon>Embryophyta</taxon>
        <taxon>Tracheophyta</taxon>
        <taxon>Spermatophyta</taxon>
        <taxon>Magnoliopsida</taxon>
        <taxon>eudicotyledons</taxon>
        <taxon>Gunneridae</taxon>
        <taxon>Pentapetalae</taxon>
        <taxon>rosids</taxon>
        <taxon>malvids</taxon>
        <taxon>Malvales</taxon>
        <taxon>Malvaceae</taxon>
        <taxon>Malvoideae</taxon>
        <taxon>Gossypium</taxon>
    </lineage>
</organism>
<reference evidence="2" key="1">
    <citation type="journal article" date="2019" name="Plant Biotechnol. J.">
        <title>Genome sequencing of the Australian wild diploid species Gossypium australe highlights disease resistance and delayed gland morphogenesis.</title>
        <authorList>
            <person name="Cai Y."/>
            <person name="Cai X."/>
            <person name="Wang Q."/>
            <person name="Wang P."/>
            <person name="Zhang Y."/>
            <person name="Cai C."/>
            <person name="Xu Y."/>
            <person name="Wang K."/>
            <person name="Zhou Z."/>
            <person name="Wang C."/>
            <person name="Geng S."/>
            <person name="Li B."/>
            <person name="Dong Q."/>
            <person name="Hou Y."/>
            <person name="Wang H."/>
            <person name="Ai P."/>
            <person name="Liu Z."/>
            <person name="Yi F."/>
            <person name="Sun M."/>
            <person name="An G."/>
            <person name="Cheng J."/>
            <person name="Zhang Y."/>
            <person name="Shi Q."/>
            <person name="Xie Y."/>
            <person name="Shi X."/>
            <person name="Chang Y."/>
            <person name="Huang F."/>
            <person name="Chen Y."/>
            <person name="Hong S."/>
            <person name="Mi L."/>
            <person name="Sun Q."/>
            <person name="Zhang L."/>
            <person name="Zhou B."/>
            <person name="Peng R."/>
            <person name="Zhang X."/>
            <person name="Liu F."/>
        </authorList>
    </citation>
    <scope>NUCLEOTIDE SEQUENCE [LARGE SCALE GENOMIC DNA]</scope>
    <source>
        <strain evidence="2">cv. PA1801</strain>
    </source>
</reference>
<name>A0A5B6UY62_9ROSI</name>
<sequence length="61" mass="6879">MLLPFSEFDLIFGMDWLSEHDVMADETNCATNVISAILAHKLIRKGCEAYLAYILDSKVSK</sequence>
<dbReference type="Pfam" id="PF08284">
    <property type="entry name" value="RVP_2"/>
    <property type="match status" value="1"/>
</dbReference>